<proteinExistence type="predicted"/>
<dbReference type="GO" id="GO:0007043">
    <property type="term" value="P:cell-cell junction assembly"/>
    <property type="evidence" value="ECO:0007669"/>
    <property type="project" value="TreeGrafter"/>
</dbReference>
<dbReference type="GO" id="GO:0005509">
    <property type="term" value="F:calcium ion binding"/>
    <property type="evidence" value="ECO:0007669"/>
    <property type="project" value="UniProtKB-UniRule"/>
</dbReference>
<comment type="subcellular location">
    <subcellularLocation>
        <location evidence="1">Cell membrane</location>
    </subcellularLocation>
</comment>
<dbReference type="GO" id="GO:0045296">
    <property type="term" value="F:cadherin binding"/>
    <property type="evidence" value="ECO:0007669"/>
    <property type="project" value="TreeGrafter"/>
</dbReference>
<evidence type="ECO:0000256" key="17">
    <source>
        <dbReference type="SAM" id="Phobius"/>
    </source>
</evidence>
<evidence type="ECO:0000256" key="4">
    <source>
        <dbReference type="ARBA" id="ARBA00022723"/>
    </source>
</evidence>
<keyword evidence="11" id="KW-0325">Glycoprotein</keyword>
<dbReference type="GO" id="GO:0016339">
    <property type="term" value="P:calcium-dependent cell-cell adhesion via plasma membrane cell adhesion molecules"/>
    <property type="evidence" value="ECO:0007669"/>
    <property type="project" value="TreeGrafter"/>
</dbReference>
<dbReference type="GO" id="GO:0007156">
    <property type="term" value="P:homophilic cell adhesion via plasma membrane adhesion molecules"/>
    <property type="evidence" value="ECO:0007669"/>
    <property type="project" value="InterPro"/>
</dbReference>
<feature type="domain" description="Cadherin" evidence="19">
    <location>
        <begin position="383"/>
        <end position="490"/>
    </location>
</feature>
<name>A0AAD1WVT1_PELCU</name>
<dbReference type="FunFam" id="2.60.40.60:FF:000074">
    <property type="entry name" value="Desmoglein 4"/>
    <property type="match status" value="1"/>
</dbReference>
<dbReference type="SUPFAM" id="SSF49313">
    <property type="entry name" value="Cadherin-like"/>
    <property type="match status" value="5"/>
</dbReference>
<dbReference type="FunFam" id="2.60.40.60:FF:000019">
    <property type="entry name" value="Cadherin 2"/>
    <property type="match status" value="1"/>
</dbReference>
<dbReference type="PROSITE" id="PS50268">
    <property type="entry name" value="CADHERIN_2"/>
    <property type="match status" value="5"/>
</dbReference>
<dbReference type="AlphaFoldDB" id="A0AAD1WVT1"/>
<reference evidence="20" key="1">
    <citation type="submission" date="2022-03" db="EMBL/GenBank/DDBJ databases">
        <authorList>
            <person name="Alioto T."/>
            <person name="Alioto T."/>
            <person name="Gomez Garrido J."/>
        </authorList>
    </citation>
    <scope>NUCLEOTIDE SEQUENCE</scope>
</reference>
<dbReference type="Gene3D" id="2.60.40.60">
    <property type="entry name" value="Cadherins"/>
    <property type="match status" value="5"/>
</dbReference>
<dbReference type="GO" id="GO:0000902">
    <property type="term" value="P:cell morphogenesis"/>
    <property type="evidence" value="ECO:0007669"/>
    <property type="project" value="TreeGrafter"/>
</dbReference>
<evidence type="ECO:0000256" key="18">
    <source>
        <dbReference type="SAM" id="SignalP"/>
    </source>
</evidence>
<comment type="function">
    <text evidence="12">Cadherins are calcium-dependent cell adhesion proteins. They preferentially interact with themselves in a homophilic manner in connecting cells; cadherins may thus contribute to the sorting of heterogeneous cell types. M-cadherin is part of the myogenic program and may provide a trigger for terminal muscle differentiation.</text>
</comment>
<evidence type="ECO:0000256" key="2">
    <source>
        <dbReference type="ARBA" id="ARBA00022475"/>
    </source>
</evidence>
<keyword evidence="8" id="KW-0130">Cell adhesion</keyword>
<evidence type="ECO:0000256" key="15">
    <source>
        <dbReference type="ARBA" id="ARBA00083738"/>
    </source>
</evidence>
<evidence type="ECO:0000256" key="10">
    <source>
        <dbReference type="ARBA" id="ARBA00023136"/>
    </source>
</evidence>
<evidence type="ECO:0000256" key="3">
    <source>
        <dbReference type="ARBA" id="ARBA00022692"/>
    </source>
</evidence>
<feature type="signal peptide" evidence="18">
    <location>
        <begin position="1"/>
        <end position="21"/>
    </location>
</feature>
<dbReference type="CDD" id="cd11304">
    <property type="entry name" value="Cadherin_repeat"/>
    <property type="match status" value="4"/>
</dbReference>
<dbReference type="FunFam" id="2.60.40.60:FF:000011">
    <property type="entry name" value="Cadherin 1"/>
    <property type="match status" value="1"/>
</dbReference>
<organism evidence="20 21">
    <name type="scientific">Pelobates cultripes</name>
    <name type="common">Western spadefoot toad</name>
    <dbReference type="NCBI Taxonomy" id="61616"/>
    <lineage>
        <taxon>Eukaryota</taxon>
        <taxon>Metazoa</taxon>
        <taxon>Chordata</taxon>
        <taxon>Craniata</taxon>
        <taxon>Vertebrata</taxon>
        <taxon>Euteleostomi</taxon>
        <taxon>Amphibia</taxon>
        <taxon>Batrachia</taxon>
        <taxon>Anura</taxon>
        <taxon>Pelobatoidea</taxon>
        <taxon>Pelobatidae</taxon>
        <taxon>Pelobates</taxon>
    </lineage>
</organism>
<dbReference type="GO" id="GO:0016342">
    <property type="term" value="C:catenin complex"/>
    <property type="evidence" value="ECO:0007669"/>
    <property type="project" value="TreeGrafter"/>
</dbReference>
<dbReference type="GO" id="GO:0044331">
    <property type="term" value="P:cell-cell adhesion mediated by cadherin"/>
    <property type="evidence" value="ECO:0007669"/>
    <property type="project" value="TreeGrafter"/>
</dbReference>
<evidence type="ECO:0000313" key="20">
    <source>
        <dbReference type="EMBL" id="CAH2324367.1"/>
    </source>
</evidence>
<dbReference type="InterPro" id="IPR020894">
    <property type="entry name" value="Cadherin_CS"/>
</dbReference>
<feature type="domain" description="Cadherin" evidence="19">
    <location>
        <begin position="59"/>
        <end position="159"/>
    </location>
</feature>
<evidence type="ECO:0000313" key="21">
    <source>
        <dbReference type="Proteomes" id="UP001295444"/>
    </source>
</evidence>
<dbReference type="InterPro" id="IPR039808">
    <property type="entry name" value="Cadherin"/>
</dbReference>
<keyword evidence="9 17" id="KW-1133">Transmembrane helix</keyword>
<keyword evidence="21" id="KW-1185">Reference proteome</keyword>
<evidence type="ECO:0000256" key="1">
    <source>
        <dbReference type="ARBA" id="ARBA00004236"/>
    </source>
</evidence>
<accession>A0AAD1WVT1</accession>
<feature type="chain" id="PRO_5042264083" description="Cadherin-15" evidence="18">
    <location>
        <begin position="22"/>
        <end position="634"/>
    </location>
</feature>
<evidence type="ECO:0000259" key="19">
    <source>
        <dbReference type="PROSITE" id="PS50268"/>
    </source>
</evidence>
<dbReference type="PANTHER" id="PTHR24027:SF300">
    <property type="entry name" value="CADHERIN-15"/>
    <property type="match status" value="1"/>
</dbReference>
<dbReference type="GO" id="GO:0016477">
    <property type="term" value="P:cell migration"/>
    <property type="evidence" value="ECO:0007669"/>
    <property type="project" value="TreeGrafter"/>
</dbReference>
<evidence type="ECO:0000256" key="12">
    <source>
        <dbReference type="ARBA" id="ARBA00055503"/>
    </source>
</evidence>
<feature type="domain" description="Cadherin" evidence="19">
    <location>
        <begin position="509"/>
        <end position="602"/>
    </location>
</feature>
<dbReference type="PROSITE" id="PS00232">
    <property type="entry name" value="CADHERIN_1"/>
    <property type="match status" value="1"/>
</dbReference>
<keyword evidence="6" id="KW-0677">Repeat</keyword>
<feature type="domain" description="Cadherin" evidence="19">
    <location>
        <begin position="268"/>
        <end position="382"/>
    </location>
</feature>
<evidence type="ECO:0000256" key="11">
    <source>
        <dbReference type="ARBA" id="ARBA00023180"/>
    </source>
</evidence>
<sequence>MEIRISLTMCFLVPLLCQVLTMVVQEVSEDGLVLYPWRRPALMDNRIQRVKRAWVIPVISVAENARNIPLLLVQIKSDKQHLGSVIYSIKGAGVDEEPKGIFTINKNTGAVYLNAVLDREKMERFKLRAFAVDSGGVTLEEPTDLEIVVIDQNDNPPIFSQKVFQGHVPEGAIPGTLVMTIKATDEDDPQTDNAELRYTIIQQDGPQMFSINQETGDIRTVQVGLDREVVESYNLTVQVADMMGLGLASTAKAVIIIDDINDNAPEFTQDEFFMEVPEHSSGLEIGRVSVTDKDLRGSPNWKVQFSITGGDPHGEFTIRTDPETNEGVLFIIKPLDHEAKEFHQLIVSAENQAPLRPSAPRTSRSQTLVTITVKDVNEPPFFHENPKIVRVNERTPPGTEITAFTAIDPDVKEVQEISYALVSDPADWLTLDAVSGWIHTRYTLDRKSQFLQGGWYTALITATDNATPPRSATGTLSVEVLEVNDHAPVLWQYSRELCNKPQQGNGVLISATDEDLPPQAHPFIFQLEPSFTELTLNWSISHVNSTHALLELLSEVQEGVYVLPLLVADSGEPPLAQLQLLNISVCRCDALGSCQGTAAALFNSGTGISLSAVLIILGSIALLLREYKNYIYIL</sequence>
<dbReference type="InterPro" id="IPR002126">
    <property type="entry name" value="Cadherin-like_dom"/>
</dbReference>
<dbReference type="InterPro" id="IPR015919">
    <property type="entry name" value="Cadherin-like_sf"/>
</dbReference>
<evidence type="ECO:0000256" key="7">
    <source>
        <dbReference type="ARBA" id="ARBA00022837"/>
    </source>
</evidence>
<evidence type="ECO:0000256" key="5">
    <source>
        <dbReference type="ARBA" id="ARBA00022729"/>
    </source>
</evidence>
<keyword evidence="4" id="KW-0479">Metal-binding</keyword>
<keyword evidence="5 18" id="KW-0732">Signal</keyword>
<dbReference type="GO" id="GO:0005912">
    <property type="term" value="C:adherens junction"/>
    <property type="evidence" value="ECO:0007669"/>
    <property type="project" value="TreeGrafter"/>
</dbReference>
<dbReference type="GO" id="GO:0008013">
    <property type="term" value="F:beta-catenin binding"/>
    <property type="evidence" value="ECO:0007669"/>
    <property type="project" value="TreeGrafter"/>
</dbReference>
<keyword evidence="7 16" id="KW-0106">Calcium</keyword>
<evidence type="ECO:0000256" key="14">
    <source>
        <dbReference type="ARBA" id="ARBA00076585"/>
    </source>
</evidence>
<dbReference type="FunFam" id="2.60.40.60:FF:000022">
    <property type="entry name" value="Cadherin 2"/>
    <property type="match status" value="1"/>
</dbReference>
<keyword evidence="3 17" id="KW-0812">Transmembrane</keyword>
<feature type="transmembrane region" description="Helical" evidence="17">
    <location>
        <begin position="601"/>
        <end position="624"/>
    </location>
</feature>
<dbReference type="SMART" id="SM00112">
    <property type="entry name" value="CA"/>
    <property type="match status" value="5"/>
</dbReference>
<gene>
    <name evidence="20" type="ORF">PECUL_23A022717</name>
</gene>
<dbReference type="Pfam" id="PF00028">
    <property type="entry name" value="Cadherin"/>
    <property type="match status" value="4"/>
</dbReference>
<dbReference type="EMBL" id="OW240923">
    <property type="protein sequence ID" value="CAH2324367.1"/>
    <property type="molecule type" value="Genomic_DNA"/>
</dbReference>
<evidence type="ECO:0000256" key="6">
    <source>
        <dbReference type="ARBA" id="ARBA00022737"/>
    </source>
</evidence>
<keyword evidence="2" id="KW-1003">Cell membrane</keyword>
<evidence type="ECO:0000256" key="16">
    <source>
        <dbReference type="PROSITE-ProRule" id="PRU00043"/>
    </source>
</evidence>
<protein>
    <recommendedName>
        <fullName evidence="13">Cadherin-15</fullName>
    </recommendedName>
    <alternativeName>
        <fullName evidence="14">Cadherin-14</fullName>
    </alternativeName>
    <alternativeName>
        <fullName evidence="15">Muscle cadherin</fullName>
    </alternativeName>
</protein>
<evidence type="ECO:0000256" key="13">
    <source>
        <dbReference type="ARBA" id="ARBA00069584"/>
    </source>
</evidence>
<dbReference type="Proteomes" id="UP001295444">
    <property type="component" value="Chromosome 12"/>
</dbReference>
<dbReference type="GO" id="GO:0034332">
    <property type="term" value="P:adherens junction organization"/>
    <property type="evidence" value="ECO:0007669"/>
    <property type="project" value="TreeGrafter"/>
</dbReference>
<keyword evidence="10 17" id="KW-0472">Membrane</keyword>
<dbReference type="PANTHER" id="PTHR24027">
    <property type="entry name" value="CADHERIN-23"/>
    <property type="match status" value="1"/>
</dbReference>
<evidence type="ECO:0000256" key="9">
    <source>
        <dbReference type="ARBA" id="ARBA00022989"/>
    </source>
</evidence>
<feature type="domain" description="Cadherin" evidence="19">
    <location>
        <begin position="160"/>
        <end position="267"/>
    </location>
</feature>
<evidence type="ECO:0000256" key="8">
    <source>
        <dbReference type="ARBA" id="ARBA00022889"/>
    </source>
</evidence>
<dbReference type="PRINTS" id="PR00205">
    <property type="entry name" value="CADHERIN"/>
</dbReference>
<dbReference type="FunFam" id="2.60.40.60:FF:000229">
    <property type="entry name" value="Cadherin 15"/>
    <property type="match status" value="1"/>
</dbReference>